<keyword evidence="4" id="KW-0677">Repeat</keyword>
<dbReference type="AlphaFoldDB" id="A0AAW0F4G9"/>
<keyword evidence="3" id="KW-0853">WD repeat</keyword>
<dbReference type="Proteomes" id="UP001430356">
    <property type="component" value="Unassembled WGS sequence"/>
</dbReference>
<feature type="region of interest" description="Disordered" evidence="6">
    <location>
        <begin position="1"/>
        <end position="28"/>
    </location>
</feature>
<dbReference type="PANTHER" id="PTHR18359">
    <property type="entry name" value="WD-REPEAT PROTEIN-RELATED"/>
    <property type="match status" value="1"/>
</dbReference>
<dbReference type="PANTHER" id="PTHR18359:SF0">
    <property type="entry name" value="U3 SMALL NUCLEOLAR RNA-ASSOCIATED PROTEIN 18 HOMOLOG"/>
    <property type="match status" value="1"/>
</dbReference>
<evidence type="ECO:0000256" key="5">
    <source>
        <dbReference type="ARBA" id="ARBA00023242"/>
    </source>
</evidence>
<keyword evidence="2" id="KW-0698">rRNA processing</keyword>
<gene>
    <name evidence="7" type="ORF">NESM_000109800</name>
</gene>
<evidence type="ECO:0000313" key="7">
    <source>
        <dbReference type="EMBL" id="KAK7200541.1"/>
    </source>
</evidence>
<evidence type="ECO:0000256" key="6">
    <source>
        <dbReference type="SAM" id="MobiDB-lite"/>
    </source>
</evidence>
<comment type="subcellular location">
    <subcellularLocation>
        <location evidence="1">Nucleus</location>
        <location evidence="1">Nucleolus</location>
    </subcellularLocation>
</comment>
<evidence type="ECO:0000256" key="4">
    <source>
        <dbReference type="ARBA" id="ARBA00022737"/>
    </source>
</evidence>
<dbReference type="GO" id="GO:0032040">
    <property type="term" value="C:small-subunit processome"/>
    <property type="evidence" value="ECO:0007669"/>
    <property type="project" value="TreeGrafter"/>
</dbReference>
<keyword evidence="5" id="KW-0539">Nucleus</keyword>
<keyword evidence="8" id="KW-1185">Reference proteome</keyword>
<dbReference type="GO" id="GO:0006364">
    <property type="term" value="P:rRNA processing"/>
    <property type="evidence" value="ECO:0007669"/>
    <property type="project" value="UniProtKB-KW"/>
</dbReference>
<feature type="compositionally biased region" description="Acidic residues" evidence="6">
    <location>
        <begin position="62"/>
        <end position="71"/>
    </location>
</feature>
<evidence type="ECO:0000256" key="1">
    <source>
        <dbReference type="ARBA" id="ARBA00004604"/>
    </source>
</evidence>
<dbReference type="InterPro" id="IPR036322">
    <property type="entry name" value="WD40_repeat_dom_sf"/>
</dbReference>
<accession>A0AAW0F4G9</accession>
<organism evidence="7 8">
    <name type="scientific">Novymonas esmeraldas</name>
    <dbReference type="NCBI Taxonomy" id="1808958"/>
    <lineage>
        <taxon>Eukaryota</taxon>
        <taxon>Discoba</taxon>
        <taxon>Euglenozoa</taxon>
        <taxon>Kinetoplastea</taxon>
        <taxon>Metakinetoplastina</taxon>
        <taxon>Trypanosomatida</taxon>
        <taxon>Trypanosomatidae</taxon>
        <taxon>Novymonas</taxon>
    </lineage>
</organism>
<evidence type="ECO:0000256" key="3">
    <source>
        <dbReference type="ARBA" id="ARBA00022574"/>
    </source>
</evidence>
<dbReference type="Gene3D" id="2.130.10.10">
    <property type="entry name" value="YVTN repeat-like/Quinoprotein amine dehydrogenase"/>
    <property type="match status" value="1"/>
</dbReference>
<dbReference type="InterPro" id="IPR045161">
    <property type="entry name" value="Utp18"/>
</dbReference>
<dbReference type="SUPFAM" id="SSF50978">
    <property type="entry name" value="WD40 repeat-like"/>
    <property type="match status" value="1"/>
</dbReference>
<dbReference type="InterPro" id="IPR015943">
    <property type="entry name" value="WD40/YVTN_repeat-like_dom_sf"/>
</dbReference>
<proteinExistence type="predicted"/>
<name>A0AAW0F4G9_9TRYP</name>
<dbReference type="EMBL" id="JAECZO010000006">
    <property type="protein sequence ID" value="KAK7200541.1"/>
    <property type="molecule type" value="Genomic_DNA"/>
</dbReference>
<feature type="compositionally biased region" description="Low complexity" evidence="6">
    <location>
        <begin position="11"/>
        <end position="25"/>
    </location>
</feature>
<evidence type="ECO:0008006" key="9">
    <source>
        <dbReference type="Google" id="ProtNLM"/>
    </source>
</evidence>
<protein>
    <recommendedName>
        <fullName evidence="9">U3 small nucleolar RNA-associated protein 18</fullName>
    </recommendedName>
</protein>
<comment type="caution">
    <text evidence="7">The sequence shown here is derived from an EMBL/GenBank/DDBJ whole genome shotgun (WGS) entry which is preliminary data.</text>
</comment>
<reference evidence="7 8" key="1">
    <citation type="journal article" date="2021" name="MBio">
        <title>A New Model Trypanosomatid, Novymonas esmeraldas: Genomic Perception of Its 'Candidatus Pandoraea novymonadis' Endosymbiont.</title>
        <authorList>
            <person name="Zakharova A."/>
            <person name="Saura A."/>
            <person name="Butenko A."/>
            <person name="Podesvova L."/>
            <person name="Warmusova S."/>
            <person name="Kostygov A.Y."/>
            <person name="Nenarokova A."/>
            <person name="Lukes J."/>
            <person name="Opperdoes F.R."/>
            <person name="Yurchenko V."/>
        </authorList>
    </citation>
    <scope>NUCLEOTIDE SEQUENCE [LARGE SCALE GENOMIC DNA]</scope>
    <source>
        <strain evidence="7 8">E262AT.01</strain>
    </source>
</reference>
<dbReference type="GO" id="GO:0034388">
    <property type="term" value="C:Pwp2p-containing subcomplex of 90S preribosome"/>
    <property type="evidence" value="ECO:0007669"/>
    <property type="project" value="TreeGrafter"/>
</dbReference>
<dbReference type="FunFam" id="2.130.10.10:FF:001332">
    <property type="entry name" value="Hypothetical_protein_-_conserved"/>
    <property type="match status" value="1"/>
</dbReference>
<feature type="region of interest" description="Disordered" evidence="6">
    <location>
        <begin position="56"/>
        <end position="85"/>
    </location>
</feature>
<evidence type="ECO:0000256" key="2">
    <source>
        <dbReference type="ARBA" id="ARBA00022552"/>
    </source>
</evidence>
<evidence type="ECO:0000313" key="8">
    <source>
        <dbReference type="Proteomes" id="UP001430356"/>
    </source>
</evidence>
<sequence length="459" mass="48832">MSSAEAPHEGSAPAASTSRSRPQRAWVDEEDIAVEQATPAFFKDSHAKPAWALSDAVRAGEAEDAEAEADDVGAPAQRRGAEALSRKRFRSADLDSLLSRKEPLLSSKHDRPRSVVPKVLSVLPLPRDSARTIHWHRNGQLAVVGGNHHIYTFHAAGGFVEQLSKVDVGKRVETTALSDNGEEVLIGSHEAYVPLLLNIATEQVTPLSFLDTRDTAVYRNGRRDNIRAELFLTRLVCRPSDPVSRGVAVARGSSVTLASLASGSILSHITVDTTVTDVAFLSSTELAVATRNKVLLYDVRKLSRFTRELSDDAAVDITTCGFSAAGSTGERARAMAIGSASGVVSVYDSTTLLSATPGRAGAATAVSGGQSKLLRELKQLVTPISCLCFGEDSQGDGVLAFATRGQKGGFRLARLPELNVVPSFPAVSTRHGFVQSMAIAPTVPILSVGERQKVTNYAL</sequence>